<gene>
    <name evidence="1" type="ORF">TrCOL_g6543</name>
</gene>
<dbReference type="OrthoDB" id="190159at2759"/>
<dbReference type="EMBL" id="BRYA01000236">
    <property type="protein sequence ID" value="GMI45071.1"/>
    <property type="molecule type" value="Genomic_DNA"/>
</dbReference>
<organism evidence="1 2">
    <name type="scientific">Triparma columacea</name>
    <dbReference type="NCBI Taxonomy" id="722753"/>
    <lineage>
        <taxon>Eukaryota</taxon>
        <taxon>Sar</taxon>
        <taxon>Stramenopiles</taxon>
        <taxon>Ochrophyta</taxon>
        <taxon>Bolidophyceae</taxon>
        <taxon>Parmales</taxon>
        <taxon>Triparmaceae</taxon>
        <taxon>Triparma</taxon>
    </lineage>
</organism>
<accession>A0A9W7LCV6</accession>
<evidence type="ECO:0000313" key="2">
    <source>
        <dbReference type="Proteomes" id="UP001165065"/>
    </source>
</evidence>
<proteinExistence type="predicted"/>
<comment type="caution">
    <text evidence="1">The sequence shown here is derived from an EMBL/GenBank/DDBJ whole genome shotgun (WGS) entry which is preliminary data.</text>
</comment>
<protein>
    <submittedName>
        <fullName evidence="1">Uncharacterized protein</fullName>
    </submittedName>
</protein>
<reference evidence="2" key="1">
    <citation type="journal article" date="2023" name="Commun. Biol.">
        <title>Genome analysis of Parmales, the sister group of diatoms, reveals the evolutionary specialization of diatoms from phago-mixotrophs to photoautotrophs.</title>
        <authorList>
            <person name="Ban H."/>
            <person name="Sato S."/>
            <person name="Yoshikawa S."/>
            <person name="Yamada K."/>
            <person name="Nakamura Y."/>
            <person name="Ichinomiya M."/>
            <person name="Sato N."/>
            <person name="Blanc-Mathieu R."/>
            <person name="Endo H."/>
            <person name="Kuwata A."/>
            <person name="Ogata H."/>
        </authorList>
    </citation>
    <scope>NUCLEOTIDE SEQUENCE [LARGE SCALE GENOMIC DNA]</scope>
</reference>
<sequence length="114" mass="13001">MADKSEHNFVADAHNFEQRIKVENEAAMIWNHNWGSLYSAGEPLTYEGKIAKLEAELKKIPAAALATNNMMSYHGDKAFPEPKWQSFGKKTFGKFESFGDFEEKLDPKYKPTLN</sequence>
<dbReference type="AlphaFoldDB" id="A0A9W7LCV6"/>
<dbReference type="Proteomes" id="UP001165065">
    <property type="component" value="Unassembled WGS sequence"/>
</dbReference>
<keyword evidence="2" id="KW-1185">Reference proteome</keyword>
<evidence type="ECO:0000313" key="1">
    <source>
        <dbReference type="EMBL" id="GMI45071.1"/>
    </source>
</evidence>
<name>A0A9W7LCV6_9STRA</name>